<sequence length="42" mass="4932">MVRIHGELIPQENITSEQFKKILEEKIDGAMRDLCFERIKTA</sequence>
<protein>
    <submittedName>
        <fullName evidence="1">Uncharacterized protein</fullName>
    </submittedName>
</protein>
<reference evidence="1" key="1">
    <citation type="journal article" date="2021" name="Proc. Natl. Acad. Sci. U.S.A.">
        <title>A Catalog of Tens of Thousands of Viruses from Human Metagenomes Reveals Hidden Associations with Chronic Diseases.</title>
        <authorList>
            <person name="Tisza M.J."/>
            <person name="Buck C.B."/>
        </authorList>
    </citation>
    <scope>NUCLEOTIDE SEQUENCE</scope>
    <source>
        <strain evidence="1">Ctuy39</strain>
    </source>
</reference>
<name>A0A8S5VE78_9CAUD</name>
<proteinExistence type="predicted"/>
<evidence type="ECO:0000313" key="1">
    <source>
        <dbReference type="EMBL" id="DAG05074.1"/>
    </source>
</evidence>
<dbReference type="EMBL" id="BK016249">
    <property type="protein sequence ID" value="DAG05074.1"/>
    <property type="molecule type" value="Genomic_DNA"/>
</dbReference>
<organism evidence="1">
    <name type="scientific">Siphoviridae sp. ctuy39</name>
    <dbReference type="NCBI Taxonomy" id="2825719"/>
    <lineage>
        <taxon>Viruses</taxon>
        <taxon>Duplodnaviria</taxon>
        <taxon>Heunggongvirae</taxon>
        <taxon>Uroviricota</taxon>
        <taxon>Caudoviricetes</taxon>
    </lineage>
</organism>
<accession>A0A8S5VE78</accession>